<gene>
    <name evidence="2" type="ORF">SISNIDRAFT_457997</name>
</gene>
<dbReference type="Proteomes" id="UP000076722">
    <property type="component" value="Unassembled WGS sequence"/>
</dbReference>
<organism evidence="2 3">
    <name type="scientific">Sistotremastrum niveocremeum HHB9708</name>
    <dbReference type="NCBI Taxonomy" id="1314777"/>
    <lineage>
        <taxon>Eukaryota</taxon>
        <taxon>Fungi</taxon>
        <taxon>Dikarya</taxon>
        <taxon>Basidiomycota</taxon>
        <taxon>Agaricomycotina</taxon>
        <taxon>Agaricomycetes</taxon>
        <taxon>Sistotremastrales</taxon>
        <taxon>Sistotremastraceae</taxon>
        <taxon>Sertulicium</taxon>
        <taxon>Sertulicium niveocremeum</taxon>
    </lineage>
</organism>
<dbReference type="EMBL" id="KV419423">
    <property type="protein sequence ID" value="KZS90103.1"/>
    <property type="molecule type" value="Genomic_DNA"/>
</dbReference>
<dbReference type="AlphaFoldDB" id="A0A164QZ97"/>
<name>A0A164QZ97_9AGAM</name>
<feature type="region of interest" description="Disordered" evidence="1">
    <location>
        <begin position="1"/>
        <end position="44"/>
    </location>
</feature>
<proteinExistence type="predicted"/>
<evidence type="ECO:0000313" key="2">
    <source>
        <dbReference type="EMBL" id="KZS90103.1"/>
    </source>
</evidence>
<keyword evidence="3" id="KW-1185">Reference proteome</keyword>
<feature type="compositionally biased region" description="Basic and acidic residues" evidence="1">
    <location>
        <begin position="167"/>
        <end position="182"/>
    </location>
</feature>
<evidence type="ECO:0000256" key="1">
    <source>
        <dbReference type="SAM" id="MobiDB-lite"/>
    </source>
</evidence>
<evidence type="ECO:0000313" key="3">
    <source>
        <dbReference type="Proteomes" id="UP000076722"/>
    </source>
</evidence>
<feature type="region of interest" description="Disordered" evidence="1">
    <location>
        <begin position="136"/>
        <end position="205"/>
    </location>
</feature>
<protein>
    <submittedName>
        <fullName evidence="2">Uncharacterized protein</fullName>
    </submittedName>
</protein>
<reference evidence="2 3" key="1">
    <citation type="journal article" date="2016" name="Mol. Biol. Evol.">
        <title>Comparative Genomics of Early-Diverging Mushroom-Forming Fungi Provides Insights into the Origins of Lignocellulose Decay Capabilities.</title>
        <authorList>
            <person name="Nagy L.G."/>
            <person name="Riley R."/>
            <person name="Tritt A."/>
            <person name="Adam C."/>
            <person name="Daum C."/>
            <person name="Floudas D."/>
            <person name="Sun H."/>
            <person name="Yadav J.S."/>
            <person name="Pangilinan J."/>
            <person name="Larsson K.H."/>
            <person name="Matsuura K."/>
            <person name="Barry K."/>
            <person name="Labutti K."/>
            <person name="Kuo R."/>
            <person name="Ohm R.A."/>
            <person name="Bhattacharya S.S."/>
            <person name="Shirouzu T."/>
            <person name="Yoshinaga Y."/>
            <person name="Martin F.M."/>
            <person name="Grigoriev I.V."/>
            <person name="Hibbett D.S."/>
        </authorList>
    </citation>
    <scope>NUCLEOTIDE SEQUENCE [LARGE SCALE GENOMIC DNA]</scope>
    <source>
        <strain evidence="2 3">HHB9708</strain>
    </source>
</reference>
<accession>A0A164QZ97</accession>
<sequence length="205" mass="22176">MLPIASHAVPKNESSSPPAPSSSDSGRSGKLLKDNTVPKPDKYNGTPDWHNLRVSCILVLNTNTISNRPSASCLTCAFLPTFVRDSVFASIICSWALTSLSANLLCVSSLDVNGMDQLLVAAENFERTEALARRRLHVASGRSRTSSRPDYRQSNPQESSVPANKSHSSDNRKDFAASEQGRRASRTPLPVPKGNAFPANKETLL</sequence>
<feature type="compositionally biased region" description="Polar residues" evidence="1">
    <location>
        <begin position="142"/>
        <end position="166"/>
    </location>
</feature>